<evidence type="ECO:0000313" key="5">
    <source>
        <dbReference type="Proteomes" id="UP000216316"/>
    </source>
</evidence>
<reference evidence="2" key="2">
    <citation type="submission" date="2017-05" db="EMBL/GenBank/DDBJ databases">
        <authorList>
            <person name="Lin X.B."/>
            <person name="Stothard P."/>
            <person name="Tasseva G."/>
            <person name="Walter J."/>
        </authorList>
    </citation>
    <scope>NUCLEOTIDE SEQUENCE</scope>
    <source>
        <strain evidence="2">609u</strain>
    </source>
</reference>
<dbReference type="PANTHER" id="PTHR34094:SF1">
    <property type="entry name" value="PROTEIN FAM185A"/>
    <property type="match status" value="1"/>
</dbReference>
<evidence type="ECO:0000313" key="3">
    <source>
        <dbReference type="EMBL" id="OYR92252.1"/>
    </source>
</evidence>
<dbReference type="Proteomes" id="UP000215828">
    <property type="component" value="Unassembled WGS sequence"/>
</dbReference>
<gene>
    <name evidence="2" type="ORF">CBF53_03705</name>
    <name evidence="3" type="ORF">CBF70_04335</name>
</gene>
<evidence type="ECO:0000259" key="1">
    <source>
        <dbReference type="Pfam" id="PF13349"/>
    </source>
</evidence>
<feature type="domain" description="DUF4097" evidence="1">
    <location>
        <begin position="100"/>
        <end position="269"/>
    </location>
</feature>
<dbReference type="AlphaFoldDB" id="A0A256LIF7"/>
<name>A0A256LIF7_9LACO</name>
<organism evidence="3 4">
    <name type="scientific">Lactobacillus taiwanensis</name>
    <dbReference type="NCBI Taxonomy" id="508451"/>
    <lineage>
        <taxon>Bacteria</taxon>
        <taxon>Bacillati</taxon>
        <taxon>Bacillota</taxon>
        <taxon>Bacilli</taxon>
        <taxon>Lactobacillales</taxon>
        <taxon>Lactobacillaceae</taxon>
        <taxon>Lactobacillus</taxon>
    </lineage>
</organism>
<dbReference type="InterPro" id="IPR025164">
    <property type="entry name" value="Toastrack_DUF4097"/>
</dbReference>
<dbReference type="PANTHER" id="PTHR34094">
    <property type="match status" value="1"/>
</dbReference>
<dbReference type="EMBL" id="NGNX01000011">
    <property type="protein sequence ID" value="OYR92252.1"/>
    <property type="molecule type" value="Genomic_DNA"/>
</dbReference>
<accession>A0A256LIF7</accession>
<dbReference type="RefSeq" id="WP_057719532.1">
    <property type="nucleotide sequence ID" value="NZ_CAPUAI010000004.1"/>
</dbReference>
<reference evidence="3 4" key="1">
    <citation type="submission" date="2017-04" db="EMBL/GenBank/DDBJ databases">
        <authorList>
            <person name="Afonso C.L."/>
            <person name="Miller P.J."/>
            <person name="Scott M.A."/>
            <person name="Spackman E."/>
            <person name="Goraichik I."/>
            <person name="Dimitrov K.M."/>
            <person name="Suarez D.L."/>
            <person name="Swayne D.E."/>
        </authorList>
    </citation>
    <scope>NUCLEOTIDE SEQUENCE [LARGE SCALE GENOMIC DNA]</scope>
    <source>
        <strain evidence="3 4">609q</strain>
    </source>
</reference>
<evidence type="ECO:0000313" key="4">
    <source>
        <dbReference type="Proteomes" id="UP000215828"/>
    </source>
</evidence>
<sequence>MIDEKLKKFFNKFPHIKENKPLQTTLSKKINNLIKKELQHGASQIEAEQKALLNLTDLDTLLSQLKSLEATDYSKYNDFFAKIFDSKLVNELKLKLNQIDEIHLNYRLGDILVLPTNSPNLIVHDFMSRDIENLHSTVEKIGNVLKITQGPRKLVGIFKNKTLLFLPKEFTGFLTIRSQSGDVYINKIPSYCMIDITAVSGDLLLAHSTLKRVQADLKSGDIAVSATSANVFHINAHSGTLTADNINAKEEISYHTTSGNMDLENISSKNFFIDTKTGKITVNQLKSQNIEILTDSGNITLNNSEGKGNVKANTGKINLSLDKSNQFNLSIQSKIGNIHIHIPDTISFTFNVDTKKIGLTDLPLNSIIYSSDDYDKVKGYVGAEDSNNSLNIESDMGKVSIKNPN</sequence>
<protein>
    <recommendedName>
        <fullName evidence="1">DUF4097 domain-containing protein</fullName>
    </recommendedName>
</protein>
<reference evidence="4 5" key="3">
    <citation type="submission" date="2017-09" db="EMBL/GenBank/DDBJ databases">
        <title>Tripartite evolution among Lactobacillus johnsonii, Lactobacillus taiwanensis, Lactobacillus reuteri and their rodent host.</title>
        <authorList>
            <person name="Wang T."/>
            <person name="Knowles S."/>
            <person name="Cheng C."/>
        </authorList>
    </citation>
    <scope>NUCLEOTIDE SEQUENCE [LARGE SCALE GENOMIC DNA]</scope>
    <source>
        <strain evidence="3 4">609q</strain>
        <strain evidence="2 5">609u</strain>
    </source>
</reference>
<dbReference type="EMBL" id="NGNV01000011">
    <property type="protein sequence ID" value="OYR88392.1"/>
    <property type="molecule type" value="Genomic_DNA"/>
</dbReference>
<keyword evidence="5" id="KW-1185">Reference proteome</keyword>
<dbReference type="Pfam" id="PF13349">
    <property type="entry name" value="DUF4097"/>
    <property type="match status" value="1"/>
</dbReference>
<comment type="caution">
    <text evidence="3">The sequence shown here is derived from an EMBL/GenBank/DDBJ whole genome shotgun (WGS) entry which is preliminary data.</text>
</comment>
<proteinExistence type="predicted"/>
<evidence type="ECO:0000313" key="2">
    <source>
        <dbReference type="EMBL" id="OYR88392.1"/>
    </source>
</evidence>
<dbReference type="Proteomes" id="UP000216316">
    <property type="component" value="Unassembled WGS sequence"/>
</dbReference>